<comment type="function">
    <text evidence="4">RNA helicase.</text>
</comment>
<feature type="region of interest" description="Disordered" evidence="5">
    <location>
        <begin position="1"/>
        <end position="22"/>
    </location>
</feature>
<keyword evidence="8" id="KW-1185">Reference proteome</keyword>
<dbReference type="EMBL" id="CAJNDS010002199">
    <property type="protein sequence ID" value="CAE7368926.1"/>
    <property type="molecule type" value="Genomic_DNA"/>
</dbReference>
<keyword evidence="4" id="KW-0347">Helicase</keyword>
<dbReference type="GO" id="GO:0003723">
    <property type="term" value="F:RNA binding"/>
    <property type="evidence" value="ECO:0007669"/>
    <property type="project" value="UniProtKB-UniRule"/>
</dbReference>
<dbReference type="Pfam" id="PF00270">
    <property type="entry name" value="DEAD"/>
    <property type="match status" value="1"/>
</dbReference>
<dbReference type="Gene3D" id="3.40.50.300">
    <property type="entry name" value="P-loop containing nucleotide triphosphate hydrolases"/>
    <property type="match status" value="2"/>
</dbReference>
<feature type="region of interest" description="Disordered" evidence="5">
    <location>
        <begin position="70"/>
        <end position="108"/>
    </location>
</feature>
<dbReference type="SMART" id="SM00487">
    <property type="entry name" value="DEXDc"/>
    <property type="match status" value="1"/>
</dbReference>
<accession>A0A812Q0D0</accession>
<reference evidence="7" key="1">
    <citation type="submission" date="2021-02" db="EMBL/GenBank/DDBJ databases">
        <authorList>
            <person name="Dougan E. K."/>
            <person name="Rhodes N."/>
            <person name="Thang M."/>
            <person name="Chan C."/>
        </authorList>
    </citation>
    <scope>NUCLEOTIDE SEQUENCE</scope>
</reference>
<evidence type="ECO:0000313" key="8">
    <source>
        <dbReference type="Proteomes" id="UP000604046"/>
    </source>
</evidence>
<keyword evidence="2 4" id="KW-0378">Hydrolase</keyword>
<dbReference type="SUPFAM" id="SSF52540">
    <property type="entry name" value="P-loop containing nucleoside triphosphate hydrolases"/>
    <property type="match status" value="2"/>
</dbReference>
<gene>
    <name evidence="7" type="primary">dhh1</name>
    <name evidence="7" type="ORF">SNAT2548_LOCUS20094</name>
</gene>
<evidence type="ECO:0000256" key="5">
    <source>
        <dbReference type="SAM" id="MobiDB-lite"/>
    </source>
</evidence>
<sequence length="618" mass="68247">MAHLEAALPDGPVASSLSQGSRAPRIARQPLLLAVGSSDGSQLAAGLSGLHVRLPRCLTCGIAAVAGTATMHRRRERSSRDGQRRPDARGRREGREGREGARRGRYVEHRKPASMDWGGVKVTGPAAEWLQSQIEMAGGEFEPSPIQQEAMSRIYDGESCCLHAPTGTGKTLCFLLPLLQRFSEEAARTPVRGLRFLILVPTAALQLQTAALARALLGPGKAENVTLLRRDADNTREPSNIVVATPRQIRDLLDEPRTQPLWLRALGQLDWVVVDEADKLVNKWKLMQRREAIREGRVLPAVALLKEIELQTTKAGRRDEWQLVGATATLSRRTFRNMKYSAGIDLALIRVPGSVTPKVEQQVSGGQYGDGTTSWPAKLRHRLRVPVPFRFPKVMTVAAKTIYELEAERVLVVLATTGYRGRAPTSEYGRSVVLSQLRFRLEDMEHERRRIEVISISEAVEAAAELWSSEGSRQRVRGPSQSQVIVASAQEIRGIHLDFIDAVVLIGDPDSISDYLHAAGRTCRYQPGSPEPEEGIVVSIVPQMTATKIWKWSSLSGFKVVEVPLRRHIKTLEPAERLLTARQKQAAAELDEALQGFDEDDLSDWDVGEPTPPPSVWS</sequence>
<name>A0A812Q0D0_9DINO</name>
<comment type="caution">
    <text evidence="7">The sequence shown here is derived from an EMBL/GenBank/DDBJ whole genome shotgun (WGS) entry which is preliminary data.</text>
</comment>
<organism evidence="7 8">
    <name type="scientific">Symbiodinium natans</name>
    <dbReference type="NCBI Taxonomy" id="878477"/>
    <lineage>
        <taxon>Eukaryota</taxon>
        <taxon>Sar</taxon>
        <taxon>Alveolata</taxon>
        <taxon>Dinophyceae</taxon>
        <taxon>Suessiales</taxon>
        <taxon>Symbiodiniaceae</taxon>
        <taxon>Symbiodinium</taxon>
    </lineage>
</organism>
<dbReference type="GO" id="GO:0016787">
    <property type="term" value="F:hydrolase activity"/>
    <property type="evidence" value="ECO:0007669"/>
    <property type="project" value="UniProtKB-KW"/>
</dbReference>
<dbReference type="AlphaFoldDB" id="A0A812Q0D0"/>
<feature type="domain" description="Helicase ATP-binding" evidence="6">
    <location>
        <begin position="151"/>
        <end position="348"/>
    </location>
</feature>
<feature type="region of interest" description="Disordered" evidence="5">
    <location>
        <begin position="590"/>
        <end position="618"/>
    </location>
</feature>
<keyword evidence="1 4" id="KW-0547">Nucleotide-binding</keyword>
<protein>
    <recommendedName>
        <fullName evidence="4">ATP-dependent RNA helicase</fullName>
        <ecNumber evidence="4">3.6.4.13</ecNumber>
    </recommendedName>
</protein>
<dbReference type="InterPro" id="IPR011545">
    <property type="entry name" value="DEAD/DEAH_box_helicase_dom"/>
</dbReference>
<dbReference type="EC" id="3.6.4.13" evidence="4"/>
<comment type="similarity">
    <text evidence="4">Belongs to the DEAD box helicase family.</text>
</comment>
<evidence type="ECO:0000256" key="2">
    <source>
        <dbReference type="ARBA" id="ARBA00022801"/>
    </source>
</evidence>
<dbReference type="PANTHER" id="PTHR24031">
    <property type="entry name" value="RNA HELICASE"/>
    <property type="match status" value="1"/>
</dbReference>
<dbReference type="PROSITE" id="PS51192">
    <property type="entry name" value="HELICASE_ATP_BIND_1"/>
    <property type="match status" value="1"/>
</dbReference>
<feature type="compositionally biased region" description="Acidic residues" evidence="5">
    <location>
        <begin position="590"/>
        <end position="607"/>
    </location>
</feature>
<evidence type="ECO:0000256" key="4">
    <source>
        <dbReference type="RuleBase" id="RU365068"/>
    </source>
</evidence>
<dbReference type="Proteomes" id="UP000604046">
    <property type="component" value="Unassembled WGS sequence"/>
</dbReference>
<comment type="catalytic activity">
    <reaction evidence="4">
        <text>ATP + H2O = ADP + phosphate + H(+)</text>
        <dbReference type="Rhea" id="RHEA:13065"/>
        <dbReference type="ChEBI" id="CHEBI:15377"/>
        <dbReference type="ChEBI" id="CHEBI:15378"/>
        <dbReference type="ChEBI" id="CHEBI:30616"/>
        <dbReference type="ChEBI" id="CHEBI:43474"/>
        <dbReference type="ChEBI" id="CHEBI:456216"/>
        <dbReference type="EC" id="3.6.4.13"/>
    </reaction>
</comment>
<comment type="domain">
    <text evidence="4">The Q motif is unique to and characteristic of the DEAD box family of RNA helicases and controls ATP binding and hydrolysis.</text>
</comment>
<proteinExistence type="inferred from homology"/>
<dbReference type="InterPro" id="IPR014001">
    <property type="entry name" value="Helicase_ATP-bd"/>
</dbReference>
<feature type="compositionally biased region" description="Basic and acidic residues" evidence="5">
    <location>
        <begin position="78"/>
        <end position="108"/>
    </location>
</feature>
<evidence type="ECO:0000313" key="7">
    <source>
        <dbReference type="EMBL" id="CAE7368926.1"/>
    </source>
</evidence>
<evidence type="ECO:0000259" key="6">
    <source>
        <dbReference type="PROSITE" id="PS51192"/>
    </source>
</evidence>
<evidence type="ECO:0000256" key="1">
    <source>
        <dbReference type="ARBA" id="ARBA00022741"/>
    </source>
</evidence>
<dbReference type="OrthoDB" id="44251at2759"/>
<keyword evidence="4" id="KW-0694">RNA-binding</keyword>
<keyword evidence="3 4" id="KW-0067">ATP-binding</keyword>
<dbReference type="GO" id="GO:0003724">
    <property type="term" value="F:RNA helicase activity"/>
    <property type="evidence" value="ECO:0007669"/>
    <property type="project" value="UniProtKB-EC"/>
</dbReference>
<dbReference type="InterPro" id="IPR027417">
    <property type="entry name" value="P-loop_NTPase"/>
</dbReference>
<evidence type="ECO:0000256" key="3">
    <source>
        <dbReference type="ARBA" id="ARBA00022840"/>
    </source>
</evidence>
<dbReference type="GO" id="GO:0005524">
    <property type="term" value="F:ATP binding"/>
    <property type="evidence" value="ECO:0007669"/>
    <property type="project" value="UniProtKB-UniRule"/>
</dbReference>